<gene>
    <name evidence="3" type="primary">LOC108620770</name>
</gene>
<organism evidence="2 3">
    <name type="scientific">Drosophila arizonae</name>
    <name type="common">Fruit fly</name>
    <dbReference type="NCBI Taxonomy" id="7263"/>
    <lineage>
        <taxon>Eukaryota</taxon>
        <taxon>Metazoa</taxon>
        <taxon>Ecdysozoa</taxon>
        <taxon>Arthropoda</taxon>
        <taxon>Hexapoda</taxon>
        <taxon>Insecta</taxon>
        <taxon>Pterygota</taxon>
        <taxon>Neoptera</taxon>
        <taxon>Endopterygota</taxon>
        <taxon>Diptera</taxon>
        <taxon>Brachycera</taxon>
        <taxon>Muscomorpha</taxon>
        <taxon>Ephydroidea</taxon>
        <taxon>Drosophilidae</taxon>
        <taxon>Drosophila</taxon>
    </lineage>
</organism>
<evidence type="ECO:0000313" key="2">
    <source>
        <dbReference type="Proteomes" id="UP000694904"/>
    </source>
</evidence>
<accession>A0ABM1Q158</accession>
<feature type="coiled-coil region" evidence="1">
    <location>
        <begin position="191"/>
        <end position="256"/>
    </location>
</feature>
<keyword evidence="2" id="KW-1185">Reference proteome</keyword>
<dbReference type="RefSeq" id="XP_017873194.1">
    <property type="nucleotide sequence ID" value="XM_018017705.1"/>
</dbReference>
<reference evidence="3" key="3">
    <citation type="submission" date="2025-08" db="UniProtKB">
        <authorList>
            <consortium name="RefSeq"/>
        </authorList>
    </citation>
    <scope>IDENTIFICATION</scope>
    <source>
        <tissue evidence="3">Whole organism</tissue>
    </source>
</reference>
<sequence length="340" mass="38785">MFKVNLKNLLQLSLSTEGPLLRHKRIKCGKESYMLCYVLQDGYLKISQAKSMRRGRRSKGLLRQSSKKASTKRVCDANSQTTIGSMEELTTRDTYSQTTVVQYSHCSVDTLDLSLMVSRQQQTTIRIFNFASCQTKKLKMEMRSTQVELKLKSRLTQTLVMPIAKSIAGTQTTLGTGRQASYAQTDISSLAAEEEQEQEELKERIVNLLLRSMNSQSNLLLKSVESLNQLLEFKQLELQKQKLEKEREAAKQAELVKLKQRHPKRANKRLHCPKFRIWAKPASKPNTLTQKQAHVQTQRLSIISSGTQTELLREMPLVRLAEAATQTDRVKGLSWLRLSS</sequence>
<protein>
    <submittedName>
        <fullName evidence="3">Uncharacterized protein LOC108620770</fullName>
    </submittedName>
</protein>
<dbReference type="GeneID" id="108620770"/>
<evidence type="ECO:0000313" key="3">
    <source>
        <dbReference type="RefSeq" id="XP_017873194.1"/>
    </source>
</evidence>
<reference evidence="2" key="2">
    <citation type="journal article" date="2016" name="G3 (Bethesda)">
        <title>Genome Evolution in Three Species of Cactophilic Drosophila.</title>
        <authorList>
            <person name="Sanchez-Flores A."/>
            <person name="Penazola F."/>
            <person name="Carpinteyro-Ponce J."/>
            <person name="Nazario-Yepiz N."/>
            <person name="Abreu-Goodger C."/>
            <person name="Machado C.A."/>
            <person name="Markow T.A."/>
        </authorList>
    </citation>
    <scope>NUCLEOTIDE SEQUENCE [LARGE SCALE GENOMIC DNA]</scope>
</reference>
<proteinExistence type="predicted"/>
<name>A0ABM1Q158_DROAR</name>
<reference evidence="2" key="1">
    <citation type="journal article" date="1997" name="Nucleic Acids Res.">
        <title>tRNAscan-SE: a program for improved detection of transfer RNA genes in genomic sequence.</title>
        <authorList>
            <person name="Lowe T.M."/>
            <person name="Eddy S.R."/>
        </authorList>
    </citation>
    <scope>NUCLEOTIDE SEQUENCE [LARGE SCALE GENOMIC DNA]</scope>
</reference>
<dbReference type="Proteomes" id="UP000694904">
    <property type="component" value="Chromosome 2"/>
</dbReference>
<evidence type="ECO:0000256" key="1">
    <source>
        <dbReference type="SAM" id="Coils"/>
    </source>
</evidence>
<keyword evidence="1" id="KW-0175">Coiled coil</keyword>